<evidence type="ECO:0000313" key="2">
    <source>
        <dbReference type="Proteomes" id="UP000721861"/>
    </source>
</evidence>
<sequence length="166" mass="19857">MLPDDVWELISNSYKYERRRCRKQFEEVCSRSSYRMIDYRNDRVLKGFVGFWDFGKWVVIEHLAVSNNQVFHETMSMLLKQLIEQVDKNVIIVAEVDILLAPEHYLLKSEYVSAGFIENPYVYIQPSYHKGCASYPQRIMSFPHSISYEQFKDLRSLLYRFIYGKN</sequence>
<dbReference type="RefSeq" id="WP_212226472.1">
    <property type="nucleotide sequence ID" value="NZ_JAGUCN010000004.1"/>
</dbReference>
<dbReference type="Proteomes" id="UP000721861">
    <property type="component" value="Unassembled WGS sequence"/>
</dbReference>
<accession>A0ABS5K749</accession>
<evidence type="ECO:0000313" key="1">
    <source>
        <dbReference type="EMBL" id="MBS2210808.1"/>
    </source>
</evidence>
<keyword evidence="2" id="KW-1185">Reference proteome</keyword>
<comment type="caution">
    <text evidence="1">The sequence shown here is derived from an EMBL/GenBank/DDBJ whole genome shotgun (WGS) entry which is preliminary data.</text>
</comment>
<dbReference type="Gene3D" id="3.40.630.30">
    <property type="match status" value="1"/>
</dbReference>
<protein>
    <submittedName>
        <fullName evidence="1">Uncharacterized protein</fullName>
    </submittedName>
</protein>
<name>A0ABS5K749_9BACT</name>
<organism evidence="1 2">
    <name type="scientific">Carboxylicivirga mesophila</name>
    <dbReference type="NCBI Taxonomy" id="1166478"/>
    <lineage>
        <taxon>Bacteria</taxon>
        <taxon>Pseudomonadati</taxon>
        <taxon>Bacteroidota</taxon>
        <taxon>Bacteroidia</taxon>
        <taxon>Marinilabiliales</taxon>
        <taxon>Marinilabiliaceae</taxon>
        <taxon>Carboxylicivirga</taxon>
    </lineage>
</organism>
<dbReference type="EMBL" id="JAGUCN010000004">
    <property type="protein sequence ID" value="MBS2210808.1"/>
    <property type="molecule type" value="Genomic_DNA"/>
</dbReference>
<proteinExistence type="predicted"/>
<reference evidence="1 2" key="1">
    <citation type="journal article" date="2014" name="Int. J. Syst. Evol. Microbiol.">
        <title>Carboxylicivirga gen. nov. in the family Marinilabiliaceae with two novel species, Carboxylicivirga mesophila sp. nov. and Carboxylicivirga taeanensis sp. nov., and reclassification of Cytophaga fermentans as Saccharicrinis fermentans gen. nov., comb. nov.</title>
        <authorList>
            <person name="Yang S.H."/>
            <person name="Seo H.S."/>
            <person name="Woo J.H."/>
            <person name="Oh H.M."/>
            <person name="Jang H."/>
            <person name="Lee J.H."/>
            <person name="Kim S.J."/>
            <person name="Kwon K.K."/>
        </authorList>
    </citation>
    <scope>NUCLEOTIDE SEQUENCE [LARGE SCALE GENOMIC DNA]</scope>
    <source>
        <strain evidence="1 2">JCM 18290</strain>
    </source>
</reference>
<gene>
    <name evidence="1" type="ORF">KEM09_05325</name>
</gene>